<protein>
    <recommendedName>
        <fullName evidence="1">Death domain-containing protein</fullName>
    </recommendedName>
</protein>
<dbReference type="InterPro" id="IPR000488">
    <property type="entry name" value="Death_dom"/>
</dbReference>
<sequence length="265" mass="29661">MYSRNDELRKVDSKHLRRVYSALDSLDSWQVLMGRIPKNLVSKTFTPRYNKDHVKIITEASKHRSPTEVLFDEWGTSGRIRPTVETLLDLLIEINMFRAADIVAKDLLGDKNVKKEVNIKSSSNINNDNDLSQNNIPDLSALNVEHERSSDNEIISDNIPILSELDVICNDEGYNFPDLSVLQGSSKEVILNLPEISALQNSIFNGTQIPELSALGNKNSSENLPEISALQNQVIPENLKSLNLPEISALKSVPECFLPELSGLR</sequence>
<dbReference type="EMBL" id="CAQQ02094848">
    <property type="status" value="NOT_ANNOTATED_CDS"/>
    <property type="molecule type" value="Genomic_DNA"/>
</dbReference>
<reference evidence="3" key="1">
    <citation type="submission" date="2013-02" db="EMBL/GenBank/DDBJ databases">
        <authorList>
            <person name="Hughes D."/>
        </authorList>
    </citation>
    <scope>NUCLEOTIDE SEQUENCE</scope>
    <source>
        <strain>Durham</strain>
        <strain evidence="3">NC isolate 2 -- Noor lab</strain>
    </source>
</reference>
<name>T1H1X4_MEGSC</name>
<dbReference type="Pfam" id="PF14786">
    <property type="entry name" value="Death_2"/>
    <property type="match status" value="1"/>
</dbReference>
<dbReference type="InterPro" id="IPR029397">
    <property type="entry name" value="Tube_Death"/>
</dbReference>
<feature type="domain" description="Death" evidence="1">
    <location>
        <begin position="2"/>
        <end position="107"/>
    </location>
</feature>
<evidence type="ECO:0000313" key="3">
    <source>
        <dbReference type="Proteomes" id="UP000015102"/>
    </source>
</evidence>
<evidence type="ECO:0000313" key="2">
    <source>
        <dbReference type="EnsemblMetazoa" id="MESCA010198-PA"/>
    </source>
</evidence>
<dbReference type="InterPro" id="IPR011029">
    <property type="entry name" value="DEATH-like_dom_sf"/>
</dbReference>
<keyword evidence="3" id="KW-1185">Reference proteome</keyword>
<dbReference type="Proteomes" id="UP000015102">
    <property type="component" value="Unassembled WGS sequence"/>
</dbReference>
<accession>T1H1X4</accession>
<dbReference type="EnsemblMetazoa" id="MESCA010198-RA">
    <property type="protein sequence ID" value="MESCA010198-PA"/>
    <property type="gene ID" value="MESCA010198"/>
</dbReference>
<dbReference type="SUPFAM" id="SSF47986">
    <property type="entry name" value="DEATH domain"/>
    <property type="match status" value="1"/>
</dbReference>
<dbReference type="Gene3D" id="1.10.533.10">
    <property type="entry name" value="Death Domain, Fas"/>
    <property type="match status" value="1"/>
</dbReference>
<organism evidence="2 3">
    <name type="scientific">Megaselia scalaris</name>
    <name type="common">Humpbacked fly</name>
    <name type="synonym">Phora scalaris</name>
    <dbReference type="NCBI Taxonomy" id="36166"/>
    <lineage>
        <taxon>Eukaryota</taxon>
        <taxon>Metazoa</taxon>
        <taxon>Ecdysozoa</taxon>
        <taxon>Arthropoda</taxon>
        <taxon>Hexapoda</taxon>
        <taxon>Insecta</taxon>
        <taxon>Pterygota</taxon>
        <taxon>Neoptera</taxon>
        <taxon>Endopterygota</taxon>
        <taxon>Diptera</taxon>
        <taxon>Brachycera</taxon>
        <taxon>Muscomorpha</taxon>
        <taxon>Platypezoidea</taxon>
        <taxon>Phoridae</taxon>
        <taxon>Megaseliini</taxon>
        <taxon>Megaselia</taxon>
    </lineage>
</organism>
<dbReference type="EMBL" id="CAQQ02094849">
    <property type="status" value="NOT_ANNOTATED_CDS"/>
    <property type="molecule type" value="Genomic_DNA"/>
</dbReference>
<reference evidence="2" key="2">
    <citation type="submission" date="2015-06" db="UniProtKB">
        <authorList>
            <consortium name="EnsemblMetazoa"/>
        </authorList>
    </citation>
    <scope>IDENTIFICATION</scope>
</reference>
<proteinExistence type="predicted"/>
<dbReference type="AlphaFoldDB" id="T1H1X4"/>
<dbReference type="HOGENOM" id="CLU_1052004_0_0_1"/>
<evidence type="ECO:0000259" key="1">
    <source>
        <dbReference type="SMART" id="SM00005"/>
    </source>
</evidence>
<dbReference type="STRING" id="36166.T1H1X4"/>
<dbReference type="SMART" id="SM00005">
    <property type="entry name" value="DEATH"/>
    <property type="match status" value="1"/>
</dbReference>
<dbReference type="GO" id="GO:0007165">
    <property type="term" value="P:signal transduction"/>
    <property type="evidence" value="ECO:0007669"/>
    <property type="project" value="InterPro"/>
</dbReference>